<keyword evidence="7" id="KW-1185">Reference proteome</keyword>
<dbReference type="InterPro" id="IPR036390">
    <property type="entry name" value="WH_DNA-bd_sf"/>
</dbReference>
<evidence type="ECO:0000313" key="7">
    <source>
        <dbReference type="Proteomes" id="UP001595713"/>
    </source>
</evidence>
<dbReference type="InterPro" id="IPR000847">
    <property type="entry name" value="LysR_HTH_N"/>
</dbReference>
<keyword evidence="4" id="KW-0804">Transcription</keyword>
<dbReference type="Gene3D" id="3.40.190.10">
    <property type="entry name" value="Periplasmic binding protein-like II"/>
    <property type="match status" value="2"/>
</dbReference>
<keyword evidence="2" id="KW-0805">Transcription regulation</keyword>
<sequence>MSQSYRSLPPLQTLRCFESAARLGSFTAAADELCVTQSAVSHQIRGLEETLGQQLFERVGNRMMLTSVGRSLAIETQRALDYLSQAYAVADPAERTGAEVLHFATQFAIVDHWLLPRMAQVRAATEGSGLRVTTLNDLSQLAPSNADVALVYGNGEMPDMIVEKVGDERIFPVCSPAFLARFPDLSPETMRRAPLLLHSGVTWNLWLEKAQLPISYPEQPIYFDDAAFTIRGAILGHGIAMARAALVQRYLADGTLVRPFALSVSGLFSYYLGWRSDAIRRRHLALRAQIFDGFRGGG</sequence>
<organism evidence="6 7">
    <name type="scientific">Sphingomonas hylomeconis</name>
    <dbReference type="NCBI Taxonomy" id="1395958"/>
    <lineage>
        <taxon>Bacteria</taxon>
        <taxon>Pseudomonadati</taxon>
        <taxon>Pseudomonadota</taxon>
        <taxon>Alphaproteobacteria</taxon>
        <taxon>Sphingomonadales</taxon>
        <taxon>Sphingomonadaceae</taxon>
        <taxon>Sphingomonas</taxon>
    </lineage>
</organism>
<evidence type="ECO:0000259" key="5">
    <source>
        <dbReference type="PROSITE" id="PS50931"/>
    </source>
</evidence>
<dbReference type="Gene3D" id="1.10.10.10">
    <property type="entry name" value="Winged helix-like DNA-binding domain superfamily/Winged helix DNA-binding domain"/>
    <property type="match status" value="1"/>
</dbReference>
<evidence type="ECO:0000313" key="6">
    <source>
        <dbReference type="EMBL" id="MFC3580061.1"/>
    </source>
</evidence>
<dbReference type="Pfam" id="PF03466">
    <property type="entry name" value="LysR_substrate"/>
    <property type="match status" value="1"/>
</dbReference>
<comment type="caution">
    <text evidence="6">The sequence shown here is derived from an EMBL/GenBank/DDBJ whole genome shotgun (WGS) entry which is preliminary data.</text>
</comment>
<dbReference type="Pfam" id="PF00126">
    <property type="entry name" value="HTH_1"/>
    <property type="match status" value="1"/>
</dbReference>
<dbReference type="EMBL" id="JBHRXP010000003">
    <property type="protein sequence ID" value="MFC3580061.1"/>
    <property type="molecule type" value="Genomic_DNA"/>
</dbReference>
<dbReference type="SUPFAM" id="SSF53850">
    <property type="entry name" value="Periplasmic binding protein-like II"/>
    <property type="match status" value="1"/>
</dbReference>
<evidence type="ECO:0000256" key="1">
    <source>
        <dbReference type="ARBA" id="ARBA00009437"/>
    </source>
</evidence>
<dbReference type="PROSITE" id="PS50931">
    <property type="entry name" value="HTH_LYSR"/>
    <property type="match status" value="1"/>
</dbReference>
<dbReference type="InterPro" id="IPR005119">
    <property type="entry name" value="LysR_subst-bd"/>
</dbReference>
<dbReference type="PANTHER" id="PTHR30537">
    <property type="entry name" value="HTH-TYPE TRANSCRIPTIONAL REGULATOR"/>
    <property type="match status" value="1"/>
</dbReference>
<dbReference type="PRINTS" id="PR00039">
    <property type="entry name" value="HTHLYSR"/>
</dbReference>
<dbReference type="PANTHER" id="PTHR30537:SF79">
    <property type="entry name" value="TRANSCRIPTIONAL REGULATOR-RELATED"/>
    <property type="match status" value="1"/>
</dbReference>
<keyword evidence="3" id="KW-0238">DNA-binding</keyword>
<dbReference type="SUPFAM" id="SSF46785">
    <property type="entry name" value="Winged helix' DNA-binding domain"/>
    <property type="match status" value="1"/>
</dbReference>
<dbReference type="InterPro" id="IPR058163">
    <property type="entry name" value="LysR-type_TF_proteobact-type"/>
</dbReference>
<comment type="similarity">
    <text evidence="1">Belongs to the LysR transcriptional regulatory family.</text>
</comment>
<evidence type="ECO:0000256" key="3">
    <source>
        <dbReference type="ARBA" id="ARBA00023125"/>
    </source>
</evidence>
<reference evidence="7" key="1">
    <citation type="journal article" date="2019" name="Int. J. Syst. Evol. Microbiol.">
        <title>The Global Catalogue of Microorganisms (GCM) 10K type strain sequencing project: providing services to taxonomists for standard genome sequencing and annotation.</title>
        <authorList>
            <consortium name="The Broad Institute Genomics Platform"/>
            <consortium name="The Broad Institute Genome Sequencing Center for Infectious Disease"/>
            <person name="Wu L."/>
            <person name="Ma J."/>
        </authorList>
    </citation>
    <scope>NUCLEOTIDE SEQUENCE [LARGE SCALE GENOMIC DNA]</scope>
    <source>
        <strain evidence="7">KCTC 42739</strain>
    </source>
</reference>
<gene>
    <name evidence="6" type="ORF">ACFONA_07770</name>
</gene>
<feature type="domain" description="HTH lysR-type" evidence="5">
    <location>
        <begin position="9"/>
        <end position="66"/>
    </location>
</feature>
<evidence type="ECO:0000256" key="2">
    <source>
        <dbReference type="ARBA" id="ARBA00023015"/>
    </source>
</evidence>
<protein>
    <submittedName>
        <fullName evidence="6">LysR substrate-binding domain-containing protein</fullName>
    </submittedName>
</protein>
<accession>A0ABV7SVA8</accession>
<evidence type="ECO:0000256" key="4">
    <source>
        <dbReference type="ARBA" id="ARBA00023163"/>
    </source>
</evidence>
<dbReference type="RefSeq" id="WP_261295291.1">
    <property type="nucleotide sequence ID" value="NZ_JANQBK010000015.1"/>
</dbReference>
<dbReference type="InterPro" id="IPR036388">
    <property type="entry name" value="WH-like_DNA-bd_sf"/>
</dbReference>
<proteinExistence type="inferred from homology"/>
<dbReference type="Proteomes" id="UP001595713">
    <property type="component" value="Unassembled WGS sequence"/>
</dbReference>
<name>A0ABV7SVA8_9SPHN</name>